<evidence type="ECO:0000256" key="7">
    <source>
        <dbReference type="SAM" id="Phobius"/>
    </source>
</evidence>
<evidence type="ECO:0000256" key="1">
    <source>
        <dbReference type="ARBA" id="ARBA00004167"/>
    </source>
</evidence>
<gene>
    <name evidence="10" type="ORF">IPH26_19675</name>
</gene>
<evidence type="ECO:0000256" key="4">
    <source>
        <dbReference type="ARBA" id="ARBA00022692"/>
    </source>
</evidence>
<dbReference type="SUPFAM" id="SSF51230">
    <property type="entry name" value="Single hybrid motif"/>
    <property type="match status" value="1"/>
</dbReference>
<dbReference type="PANTHER" id="PTHR30386:SF28">
    <property type="entry name" value="EXPORTED PROTEIN"/>
    <property type="match status" value="1"/>
</dbReference>
<dbReference type="InterPro" id="IPR000089">
    <property type="entry name" value="Biotin_lipoyl"/>
</dbReference>
<dbReference type="GO" id="GO:0016020">
    <property type="term" value="C:membrane"/>
    <property type="evidence" value="ECO:0007669"/>
    <property type="project" value="UniProtKB-SubCell"/>
</dbReference>
<dbReference type="EMBL" id="JADJEV010000005">
    <property type="protein sequence ID" value="MBK6975053.1"/>
    <property type="molecule type" value="Genomic_DNA"/>
</dbReference>
<dbReference type="InterPro" id="IPR058982">
    <property type="entry name" value="Beta-barrel_AprE"/>
</dbReference>
<dbReference type="PROSITE" id="PS00543">
    <property type="entry name" value="HLYD_FAMILY"/>
    <property type="match status" value="1"/>
</dbReference>
<dbReference type="InterPro" id="IPR006144">
    <property type="entry name" value="Secretion_HlyD_CS"/>
</dbReference>
<comment type="similarity">
    <text evidence="2">Belongs to the membrane fusion protein (MFP) (TC 8.A.1) family.</text>
</comment>
<dbReference type="InterPro" id="IPR050739">
    <property type="entry name" value="MFP"/>
</dbReference>
<dbReference type="PANTHER" id="PTHR30386">
    <property type="entry name" value="MEMBRANE FUSION SUBUNIT OF EMRAB-TOLC MULTIDRUG EFFLUX PUMP"/>
    <property type="match status" value="1"/>
</dbReference>
<reference evidence="10" key="1">
    <citation type="submission" date="2020-10" db="EMBL/GenBank/DDBJ databases">
        <title>Connecting structure to function with the recovery of over 1000 high-quality activated sludge metagenome-assembled genomes encoding full-length rRNA genes using long-read sequencing.</title>
        <authorList>
            <person name="Singleton C.M."/>
            <person name="Petriglieri F."/>
            <person name="Kristensen J.M."/>
            <person name="Kirkegaard R.H."/>
            <person name="Michaelsen T.Y."/>
            <person name="Andersen M.H."/>
            <person name="Karst S.M."/>
            <person name="Dueholm M.S."/>
            <person name="Nielsen P.H."/>
            <person name="Albertsen M."/>
        </authorList>
    </citation>
    <scope>NUCLEOTIDE SEQUENCE</scope>
    <source>
        <strain evidence="10">Bjer_18-Q3-R1-45_BAT3C.347</strain>
    </source>
</reference>
<keyword evidence="5 7" id="KW-1133">Transmembrane helix</keyword>
<organism evidence="10 11">
    <name type="scientific">Candidatus Methylophosphatis roskildensis</name>
    <dbReference type="NCBI Taxonomy" id="2899263"/>
    <lineage>
        <taxon>Bacteria</taxon>
        <taxon>Pseudomonadati</taxon>
        <taxon>Pseudomonadota</taxon>
        <taxon>Betaproteobacteria</taxon>
        <taxon>Nitrosomonadales</taxon>
        <taxon>Sterolibacteriaceae</taxon>
        <taxon>Candidatus Methylophosphatis</taxon>
    </lineage>
</organism>
<evidence type="ECO:0000313" key="11">
    <source>
        <dbReference type="Proteomes" id="UP000807785"/>
    </source>
</evidence>
<dbReference type="Gene3D" id="2.40.30.170">
    <property type="match status" value="1"/>
</dbReference>
<evidence type="ECO:0000259" key="9">
    <source>
        <dbReference type="Pfam" id="PF26002"/>
    </source>
</evidence>
<dbReference type="AlphaFoldDB" id="A0A9D7HNR2"/>
<dbReference type="PRINTS" id="PR01490">
    <property type="entry name" value="RTXTOXIND"/>
</dbReference>
<comment type="subcellular location">
    <subcellularLocation>
        <location evidence="1">Membrane</location>
        <topology evidence="1">Single-pass membrane protein</topology>
    </subcellularLocation>
</comment>
<feature type="domain" description="AprE-like beta-barrel" evidence="9">
    <location>
        <begin position="300"/>
        <end position="393"/>
    </location>
</feature>
<dbReference type="InterPro" id="IPR011053">
    <property type="entry name" value="Single_hybrid_motif"/>
</dbReference>
<evidence type="ECO:0000256" key="3">
    <source>
        <dbReference type="ARBA" id="ARBA00022448"/>
    </source>
</evidence>
<evidence type="ECO:0000313" key="10">
    <source>
        <dbReference type="EMBL" id="MBK6975053.1"/>
    </source>
</evidence>
<comment type="caution">
    <text evidence="10">The sequence shown here is derived from an EMBL/GenBank/DDBJ whole genome shotgun (WGS) entry which is preliminary data.</text>
</comment>
<dbReference type="Gene3D" id="2.40.50.100">
    <property type="match status" value="1"/>
</dbReference>
<dbReference type="Pfam" id="PF00364">
    <property type="entry name" value="Biotin_lipoyl"/>
    <property type="match status" value="1"/>
</dbReference>
<evidence type="ECO:0000256" key="2">
    <source>
        <dbReference type="ARBA" id="ARBA00009477"/>
    </source>
</evidence>
<proteinExistence type="inferred from homology"/>
<evidence type="ECO:0000256" key="6">
    <source>
        <dbReference type="ARBA" id="ARBA00023136"/>
    </source>
</evidence>
<evidence type="ECO:0000256" key="5">
    <source>
        <dbReference type="ARBA" id="ARBA00022989"/>
    </source>
</evidence>
<keyword evidence="3" id="KW-0813">Transport</keyword>
<keyword evidence="4 7" id="KW-0812">Transmembrane</keyword>
<keyword evidence="6 7" id="KW-0472">Membrane</keyword>
<evidence type="ECO:0000259" key="8">
    <source>
        <dbReference type="Pfam" id="PF00364"/>
    </source>
</evidence>
<protein>
    <submittedName>
        <fullName evidence="10">HlyD family efflux transporter periplasmic adaptor subunit</fullName>
    </submittedName>
</protein>
<sequence length="415" mass="46011">MLAERQTKWLGTVLVTPRLSHRLFTVFAALAAAAILGLLFFADYTRKARIAGWLVPQQGLMRVHSPQAGVVTQIYVKEGAEVHTGDSLVVLSAELQSASRGATQAEIARQLAAQRDSLADERRQHERLLAQQARALSERLGTLQSEQLQLKSEISLQKSRVGLAEKSERRQIELRERGFISDQQLLRAEDTKLEQASRLHALERDRIVTLRDSLRLESELRDLPLKARAQIANIERNTAQVEQALAEAESRREIVIPAPQDGTVTAIQAERGGRANPNVPLLSIVPAGSHLEGHMFGPSRAIGFVRPGQRVLVRYQAYPYQKFGHYEGFVDNISRSAVSPGELPPQLAGLTSLYGTNEPVYRITVSLASQTVTAYGKPVPLQPGMQLEADVVIETRKLIEWVLDPLFTITGKWHG</sequence>
<dbReference type="GO" id="GO:0009306">
    <property type="term" value="P:protein secretion"/>
    <property type="evidence" value="ECO:0007669"/>
    <property type="project" value="InterPro"/>
</dbReference>
<accession>A0A9D7HNR2</accession>
<name>A0A9D7HNR2_9PROT</name>
<feature type="transmembrane region" description="Helical" evidence="7">
    <location>
        <begin position="23"/>
        <end position="42"/>
    </location>
</feature>
<dbReference type="Proteomes" id="UP000807785">
    <property type="component" value="Unassembled WGS sequence"/>
</dbReference>
<dbReference type="Pfam" id="PF26002">
    <property type="entry name" value="Beta-barrel_AprE"/>
    <property type="match status" value="1"/>
</dbReference>
<feature type="domain" description="Lipoyl-binding" evidence="8">
    <location>
        <begin position="61"/>
        <end position="91"/>
    </location>
</feature>